<reference evidence="1" key="1">
    <citation type="journal article" date="2018" name="Genome Biol.">
        <title>SKESA: strategic k-mer extension for scrupulous assemblies.</title>
        <authorList>
            <person name="Souvorov A."/>
            <person name="Agarwala R."/>
            <person name="Lipman D.J."/>
        </authorList>
    </citation>
    <scope>NUCLEOTIDE SEQUENCE</scope>
    <source>
        <strain evidence="1">12-0170</strain>
    </source>
</reference>
<comment type="caution">
    <text evidence="1">The sequence shown here is derived from an EMBL/GenBank/DDBJ whole genome shotgun (WGS) entry which is preliminary data.</text>
</comment>
<dbReference type="AlphaFoldDB" id="A0A729ZW79"/>
<organism evidence="1">
    <name type="scientific">Salmonella enterica subsp. enterica serovar 4,[5],12:b:-</name>
    <dbReference type="NCBI Taxonomy" id="1340177"/>
    <lineage>
        <taxon>Bacteria</taxon>
        <taxon>Pseudomonadati</taxon>
        <taxon>Pseudomonadota</taxon>
        <taxon>Gammaproteobacteria</taxon>
        <taxon>Enterobacterales</taxon>
        <taxon>Enterobacteriaceae</taxon>
        <taxon>Salmonella</taxon>
    </lineage>
</organism>
<name>A0A729ZW79_SALET</name>
<dbReference type="Pfam" id="PF10053">
    <property type="entry name" value="DUF2290"/>
    <property type="match status" value="1"/>
</dbReference>
<protein>
    <submittedName>
        <fullName evidence="1">DUF2290 domain-containing protein</fullName>
    </submittedName>
</protein>
<dbReference type="EMBL" id="DAARRB010000049">
    <property type="protein sequence ID" value="HAE3575409.1"/>
    <property type="molecule type" value="Genomic_DNA"/>
</dbReference>
<gene>
    <name evidence="1" type="ORF">G3974_003172</name>
</gene>
<evidence type="ECO:0000313" key="1">
    <source>
        <dbReference type="EMBL" id="HAE3575409.1"/>
    </source>
</evidence>
<dbReference type="InterPro" id="IPR018742">
    <property type="entry name" value="DUF2290"/>
</dbReference>
<accession>A0A729ZW79</accession>
<proteinExistence type="predicted"/>
<reference evidence="1" key="2">
    <citation type="submission" date="2018-07" db="EMBL/GenBank/DDBJ databases">
        <authorList>
            <consortium name="NCBI Pathogen Detection Project"/>
        </authorList>
    </citation>
    <scope>NUCLEOTIDE SEQUENCE</scope>
    <source>
        <strain evidence="1">12-0170</strain>
    </source>
</reference>
<sequence length="221" mass="25317">MLTLREIHADILDVTEKVISVGLSNKENYPNVENLGNGISQIGISGVSDLAVALKKVPYKDLYAALEHAKFYNFILADGGIIQMIYIFKNNVIQKHKLAYFPSPDFESFQSESELYMDDCIYVEILDKRVIPVAVRFDYDCTPGTFKDLVHPKSHLTLGQYENCRIPVCSPITPSLFIEFILRSFYNTALINFSDKINLKMKRFQETATILEKDRIHIRVK</sequence>